<evidence type="ECO:0000313" key="1">
    <source>
        <dbReference type="EMBL" id="EMF82744.1"/>
    </source>
</evidence>
<sequence>MVPFSCVRVVTGASTNCALFPENSKEFSTRLSVWISIFTVLNLFWKDYRSYFKYILSLLKTPIPIILRYFRDSF</sequence>
<comment type="caution">
    <text evidence="1">The sequence shown here is derived from an EMBL/GenBank/DDBJ whole genome shotgun (WGS) entry which is preliminary data.</text>
</comment>
<evidence type="ECO:0000313" key="2">
    <source>
        <dbReference type="Proteomes" id="UP000011770"/>
    </source>
</evidence>
<protein>
    <submittedName>
        <fullName evidence="1">Uncharacterized protein</fullName>
    </submittedName>
</protein>
<dbReference type="Proteomes" id="UP000011770">
    <property type="component" value="Unassembled WGS sequence"/>
</dbReference>
<proteinExistence type="predicted"/>
<dbReference type="EMBL" id="AHOR02000017">
    <property type="protein sequence ID" value="EMF82744.1"/>
    <property type="molecule type" value="Genomic_DNA"/>
</dbReference>
<gene>
    <name evidence="1" type="ORF">LEP1GSC188_2870</name>
</gene>
<reference evidence="1 2" key="1">
    <citation type="submission" date="2013-01" db="EMBL/GenBank/DDBJ databases">
        <authorList>
            <person name="Harkins D.M."/>
            <person name="Durkin A.S."/>
            <person name="Brinkac L.M."/>
            <person name="Haft D.H."/>
            <person name="Selengut J.D."/>
            <person name="Sanka R."/>
            <person name="DePew J."/>
            <person name="Purushe J."/>
            <person name="Tulsiani S.M."/>
            <person name="Graham G.C."/>
            <person name="Burns M.-A."/>
            <person name="Dohnt M.F."/>
            <person name="Smythe L.D."/>
            <person name="McKay D.B."/>
            <person name="Craig S.B."/>
            <person name="Vinetz J.M."/>
            <person name="Sutton G.G."/>
            <person name="Nierman W.C."/>
            <person name="Fouts D.E."/>
        </authorList>
    </citation>
    <scope>NUCLEOTIDE SEQUENCE [LARGE SCALE GENOMIC DNA]</scope>
    <source>
        <strain evidence="1 2">LT2116</strain>
    </source>
</reference>
<dbReference type="AlphaFoldDB" id="M3G9U6"/>
<accession>M3G9U6</accession>
<organism evidence="1 2">
    <name type="scientific">Leptospira weilii serovar Topaz str. LT2116</name>
    <dbReference type="NCBI Taxonomy" id="1088540"/>
    <lineage>
        <taxon>Bacteria</taxon>
        <taxon>Pseudomonadati</taxon>
        <taxon>Spirochaetota</taxon>
        <taxon>Spirochaetia</taxon>
        <taxon>Leptospirales</taxon>
        <taxon>Leptospiraceae</taxon>
        <taxon>Leptospira</taxon>
    </lineage>
</organism>
<name>M3G9U6_9LEPT</name>